<organism evidence="1 2">
    <name type="scientific">Amycolatopsis mongoliensis</name>
    <dbReference type="NCBI Taxonomy" id="715475"/>
    <lineage>
        <taxon>Bacteria</taxon>
        <taxon>Bacillati</taxon>
        <taxon>Actinomycetota</taxon>
        <taxon>Actinomycetes</taxon>
        <taxon>Pseudonocardiales</taxon>
        <taxon>Pseudonocardiaceae</taxon>
        <taxon>Amycolatopsis</taxon>
    </lineage>
</organism>
<evidence type="ECO:0000313" key="2">
    <source>
        <dbReference type="Proteomes" id="UP001239397"/>
    </source>
</evidence>
<accession>A0A9Y2K243</accession>
<evidence type="ECO:0000313" key="1">
    <source>
        <dbReference type="EMBL" id="WIY07144.1"/>
    </source>
</evidence>
<dbReference type="Proteomes" id="UP001239397">
    <property type="component" value="Chromosome"/>
</dbReference>
<dbReference type="KEGG" id="amog:QRX60_26025"/>
<dbReference type="PIRSF" id="PIRSF033736">
    <property type="entry name" value="UCP033763"/>
    <property type="match status" value="1"/>
</dbReference>
<dbReference type="RefSeq" id="WP_286003389.1">
    <property type="nucleotide sequence ID" value="NZ_CP127295.1"/>
</dbReference>
<name>A0A9Y2K243_9PSEU</name>
<reference evidence="1 2" key="1">
    <citation type="submission" date="2023-06" db="EMBL/GenBank/DDBJ databases">
        <authorList>
            <person name="Oyuntsetseg B."/>
            <person name="Kim S.B."/>
        </authorList>
    </citation>
    <scope>NUCLEOTIDE SEQUENCE [LARGE SCALE GENOMIC DNA]</scope>
    <source>
        <strain evidence="1 2">4-36</strain>
    </source>
</reference>
<dbReference type="Pfam" id="PF09391">
    <property type="entry name" value="DUF2000"/>
    <property type="match status" value="1"/>
</dbReference>
<protein>
    <submittedName>
        <fullName evidence="1">DUF2000 domain-containing protein</fullName>
    </submittedName>
</protein>
<dbReference type="InterPro" id="IPR018988">
    <property type="entry name" value="DUF2000"/>
</dbReference>
<gene>
    <name evidence="1" type="ORF">QRX60_26025</name>
</gene>
<dbReference type="InterPro" id="IPR017021">
    <property type="entry name" value="UCP033763"/>
</dbReference>
<proteinExistence type="predicted"/>
<dbReference type="AlphaFoldDB" id="A0A9Y2K243"/>
<dbReference type="SUPFAM" id="SSF102462">
    <property type="entry name" value="Peptidyl-tRNA hydrolase II"/>
    <property type="match status" value="1"/>
</dbReference>
<dbReference type="EMBL" id="CP127295">
    <property type="protein sequence ID" value="WIY07144.1"/>
    <property type="molecule type" value="Genomic_DNA"/>
</dbReference>
<dbReference type="InterPro" id="IPR023476">
    <property type="entry name" value="Pep_tRNA_hydro_II_dom_sf"/>
</dbReference>
<keyword evidence="2" id="KW-1185">Reference proteome</keyword>
<sequence length="152" mass="15833">MITEHRAVRHVRHVRPAGANKCAVVVGDELPVGLAANAAGVLSVTLGHRVGGLVGADVEDADGVAHPGIIHVPLPILKAPREAVAAIVRAAAEDDDLFFVAFSALAQSCRTYEEYTAKLAATATADLDSIGVALHGPRKRVDRLVGSLPLLR</sequence>
<dbReference type="Gene3D" id="3.40.1490.10">
    <property type="entry name" value="Bit1"/>
    <property type="match status" value="1"/>
</dbReference>